<evidence type="ECO:0000256" key="10">
    <source>
        <dbReference type="ARBA" id="ARBA00022927"/>
    </source>
</evidence>
<dbReference type="PANTHER" id="PTHR15071:SF13">
    <property type="entry name" value="AUTOPHAGY-RELATED PROTEIN 27"/>
    <property type="match status" value="1"/>
</dbReference>
<dbReference type="Gene3D" id="2.70.130.10">
    <property type="entry name" value="Mannose-6-phosphate receptor binding domain"/>
    <property type="match status" value="1"/>
</dbReference>
<dbReference type="InterPro" id="IPR018939">
    <property type="entry name" value="Autophagy-rel_prot_27"/>
</dbReference>
<dbReference type="SUPFAM" id="SSF50911">
    <property type="entry name" value="Mannose 6-phosphate receptor domain"/>
    <property type="match status" value="1"/>
</dbReference>
<dbReference type="InterPro" id="IPR044865">
    <property type="entry name" value="MRH_dom"/>
</dbReference>
<evidence type="ECO:0000256" key="11">
    <source>
        <dbReference type="ARBA" id="ARBA00022989"/>
    </source>
</evidence>
<keyword evidence="9 20" id="KW-0732">Signal</keyword>
<evidence type="ECO:0000256" key="20">
    <source>
        <dbReference type="SAM" id="SignalP"/>
    </source>
</evidence>
<keyword evidence="14" id="KW-0496">Mitochondrion</keyword>
<proteinExistence type="inferred from homology"/>
<keyword evidence="12" id="KW-0072">Autophagy</keyword>
<dbReference type="GO" id="GO:0006914">
    <property type="term" value="P:autophagy"/>
    <property type="evidence" value="ECO:0007669"/>
    <property type="project" value="UniProtKB-KW"/>
</dbReference>
<evidence type="ECO:0000313" key="22">
    <source>
        <dbReference type="EMBL" id="KAG9244367.1"/>
    </source>
</evidence>
<protein>
    <recommendedName>
        <fullName evidence="6">Autophagy-related protein 27</fullName>
    </recommendedName>
</protein>
<feature type="compositionally biased region" description="Basic and acidic residues" evidence="18">
    <location>
        <begin position="179"/>
        <end position="203"/>
    </location>
</feature>
<dbReference type="GO" id="GO:0015031">
    <property type="term" value="P:protein transport"/>
    <property type="evidence" value="ECO:0007669"/>
    <property type="project" value="UniProtKB-KW"/>
</dbReference>
<dbReference type="PROSITE" id="PS51914">
    <property type="entry name" value="MRH"/>
    <property type="match status" value="1"/>
</dbReference>
<keyword evidence="17" id="KW-0968">Cytoplasmic vesicle</keyword>
<evidence type="ECO:0000256" key="6">
    <source>
        <dbReference type="ARBA" id="ARBA00013776"/>
    </source>
</evidence>
<feature type="signal peptide" evidence="20">
    <location>
        <begin position="1"/>
        <end position="27"/>
    </location>
</feature>
<name>A0A9P7Z3B6_9HELO</name>
<feature type="region of interest" description="Disordered" evidence="18">
    <location>
        <begin position="179"/>
        <end position="208"/>
    </location>
</feature>
<dbReference type="Proteomes" id="UP000887226">
    <property type="component" value="Unassembled WGS sequence"/>
</dbReference>
<keyword evidence="23" id="KW-1185">Reference proteome</keyword>
<feature type="chain" id="PRO_5040486186" description="Autophagy-related protein 27" evidence="20">
    <location>
        <begin position="28"/>
        <end position="321"/>
    </location>
</feature>
<evidence type="ECO:0000256" key="2">
    <source>
        <dbReference type="ARBA" id="ARBA00004358"/>
    </source>
</evidence>
<evidence type="ECO:0000256" key="3">
    <source>
        <dbReference type="ARBA" id="ARBA00004472"/>
    </source>
</evidence>
<keyword evidence="16" id="KW-1015">Disulfide bond</keyword>
<keyword evidence="11 19" id="KW-1133">Transmembrane helix</keyword>
<evidence type="ECO:0000256" key="8">
    <source>
        <dbReference type="ARBA" id="ARBA00022692"/>
    </source>
</evidence>
<evidence type="ECO:0000256" key="17">
    <source>
        <dbReference type="ARBA" id="ARBA00023329"/>
    </source>
</evidence>
<keyword evidence="13" id="KW-0333">Golgi apparatus</keyword>
<reference evidence="22" key="1">
    <citation type="journal article" date="2021" name="IMA Fungus">
        <title>Genomic characterization of three marine fungi, including Emericellopsis atlantica sp. nov. with signatures of a generalist lifestyle and marine biomass degradation.</title>
        <authorList>
            <person name="Hagestad O.C."/>
            <person name="Hou L."/>
            <person name="Andersen J.H."/>
            <person name="Hansen E.H."/>
            <person name="Altermark B."/>
            <person name="Li C."/>
            <person name="Kuhnert E."/>
            <person name="Cox R.J."/>
            <person name="Crous P.W."/>
            <person name="Spatafora J.W."/>
            <person name="Lail K."/>
            <person name="Amirebrahimi M."/>
            <person name="Lipzen A."/>
            <person name="Pangilinan J."/>
            <person name="Andreopoulos W."/>
            <person name="Hayes R.D."/>
            <person name="Ng V."/>
            <person name="Grigoriev I.V."/>
            <person name="Jackson S.A."/>
            <person name="Sutton T.D.S."/>
            <person name="Dobson A.D.W."/>
            <person name="Rama T."/>
        </authorList>
    </citation>
    <scope>NUCLEOTIDE SEQUENCE</scope>
    <source>
        <strain evidence="22">TRa3180A</strain>
    </source>
</reference>
<dbReference type="AlphaFoldDB" id="A0A9P7Z3B6"/>
<keyword evidence="15 19" id="KW-0472">Membrane</keyword>
<evidence type="ECO:0000256" key="9">
    <source>
        <dbReference type="ARBA" id="ARBA00022729"/>
    </source>
</evidence>
<comment type="caution">
    <text evidence="22">The sequence shown here is derived from an EMBL/GenBank/DDBJ whole genome shotgun (WGS) entry which is preliminary data.</text>
</comment>
<evidence type="ECO:0000256" key="15">
    <source>
        <dbReference type="ARBA" id="ARBA00023136"/>
    </source>
</evidence>
<keyword evidence="7" id="KW-0813">Transport</keyword>
<evidence type="ECO:0000313" key="23">
    <source>
        <dbReference type="Proteomes" id="UP000887226"/>
    </source>
</evidence>
<sequence length="321" mass="35641">MRVLPCRPLEATIISTLLLPFLATAQGLDCEHLRADKIGFNLKKLGGAHSVVHNVDHGGISTTNTTYTLDICRPLGKVKSIPAEKQCPNGSRVCAITRTITTEHDDIEAVFPIAGELKNVGGKAMDAKWERLKTSSANADIQKEGLRVVMNGGFKTEDGKKRSQKAIIEFVCDKSRTGLENLPKPEDEYDEVNKKREEEKAGDDGTPSLTFVSYAAEDTLDVLRLDWKTQYACEDSKEQQDQERPRGWGFFTWFIIVAFLGIAAYLIFGSWLNYNRYGARGWDLLPHGDTIRDAPYLAKDFVRRVVNTVQGPGSRGGYAAV</sequence>
<feature type="transmembrane region" description="Helical" evidence="19">
    <location>
        <begin position="248"/>
        <end position="268"/>
    </location>
</feature>
<evidence type="ECO:0000256" key="12">
    <source>
        <dbReference type="ARBA" id="ARBA00023006"/>
    </source>
</evidence>
<dbReference type="GO" id="GO:0030659">
    <property type="term" value="C:cytoplasmic vesicle membrane"/>
    <property type="evidence" value="ECO:0007669"/>
    <property type="project" value="UniProtKB-SubCell"/>
</dbReference>
<dbReference type="InterPro" id="IPR009011">
    <property type="entry name" value="Man6P_isomerase_rcpt-bd_dom_sf"/>
</dbReference>
<evidence type="ECO:0000256" key="4">
    <source>
        <dbReference type="ARBA" id="ARBA00004614"/>
    </source>
</evidence>
<gene>
    <name evidence="22" type="ORF">BJ878DRAFT_421543</name>
</gene>
<feature type="domain" description="MRH" evidence="21">
    <location>
        <begin position="28"/>
        <end position="235"/>
    </location>
</feature>
<dbReference type="GO" id="GO:0000139">
    <property type="term" value="C:Golgi membrane"/>
    <property type="evidence" value="ECO:0007669"/>
    <property type="project" value="UniProtKB-SubCell"/>
</dbReference>
<evidence type="ECO:0000256" key="16">
    <source>
        <dbReference type="ARBA" id="ARBA00023157"/>
    </source>
</evidence>
<evidence type="ECO:0000256" key="13">
    <source>
        <dbReference type="ARBA" id="ARBA00023034"/>
    </source>
</evidence>
<evidence type="ECO:0000256" key="1">
    <source>
        <dbReference type="ARBA" id="ARBA00004304"/>
    </source>
</evidence>
<evidence type="ECO:0000256" key="19">
    <source>
        <dbReference type="SAM" id="Phobius"/>
    </source>
</evidence>
<evidence type="ECO:0000256" key="5">
    <source>
        <dbReference type="ARBA" id="ARBA00005363"/>
    </source>
</evidence>
<dbReference type="Pfam" id="PF09451">
    <property type="entry name" value="ATG27"/>
    <property type="match status" value="1"/>
</dbReference>
<dbReference type="PANTHER" id="PTHR15071">
    <property type="entry name" value="MANNOSE-6-PHOSPHATE RECEPTOR FAMILY MEMBER"/>
    <property type="match status" value="1"/>
</dbReference>
<dbReference type="GO" id="GO:0031966">
    <property type="term" value="C:mitochondrial membrane"/>
    <property type="evidence" value="ECO:0007669"/>
    <property type="project" value="UniProtKB-SubCell"/>
</dbReference>
<accession>A0A9P7Z3B6</accession>
<keyword evidence="8 19" id="KW-0812">Transmembrane</keyword>
<dbReference type="GO" id="GO:0034045">
    <property type="term" value="C:phagophore assembly site membrane"/>
    <property type="evidence" value="ECO:0007669"/>
    <property type="project" value="UniProtKB-SubCell"/>
</dbReference>
<evidence type="ECO:0000259" key="21">
    <source>
        <dbReference type="PROSITE" id="PS51914"/>
    </source>
</evidence>
<comment type="subcellular location">
    <subcellularLocation>
        <location evidence="2">Cytoplasmic vesicle membrane</location>
        <topology evidence="2">Single-pass type I membrane protein</topology>
    </subcellularLocation>
    <subcellularLocation>
        <location evidence="4">Golgi apparatus membrane</location>
        <topology evidence="4">Single-pass type I membrane protein</topology>
    </subcellularLocation>
    <subcellularLocation>
        <location evidence="1">Mitochondrion membrane</location>
        <topology evidence="1">Single-pass membrane protein</topology>
    </subcellularLocation>
    <subcellularLocation>
        <location evidence="3">Preautophagosomal structure membrane</location>
        <topology evidence="3">Single-pass type I membrane protein</topology>
    </subcellularLocation>
</comment>
<organism evidence="22 23">
    <name type="scientific">Calycina marina</name>
    <dbReference type="NCBI Taxonomy" id="1763456"/>
    <lineage>
        <taxon>Eukaryota</taxon>
        <taxon>Fungi</taxon>
        <taxon>Dikarya</taxon>
        <taxon>Ascomycota</taxon>
        <taxon>Pezizomycotina</taxon>
        <taxon>Leotiomycetes</taxon>
        <taxon>Helotiales</taxon>
        <taxon>Pezizellaceae</taxon>
        <taxon>Calycina</taxon>
    </lineage>
</organism>
<comment type="similarity">
    <text evidence="5">Belongs to the ATG27 family.</text>
</comment>
<dbReference type="EMBL" id="MU253911">
    <property type="protein sequence ID" value="KAG9244367.1"/>
    <property type="molecule type" value="Genomic_DNA"/>
</dbReference>
<evidence type="ECO:0000256" key="14">
    <source>
        <dbReference type="ARBA" id="ARBA00023128"/>
    </source>
</evidence>
<keyword evidence="10" id="KW-0653">Protein transport</keyword>
<evidence type="ECO:0000256" key="18">
    <source>
        <dbReference type="SAM" id="MobiDB-lite"/>
    </source>
</evidence>
<evidence type="ECO:0000256" key="7">
    <source>
        <dbReference type="ARBA" id="ARBA00022448"/>
    </source>
</evidence>
<dbReference type="OrthoDB" id="29460at2759"/>